<keyword evidence="5" id="KW-0547">Nucleotide-binding</keyword>
<dbReference type="Pfam" id="PF00433">
    <property type="entry name" value="Pkinase_C"/>
    <property type="match status" value="1"/>
</dbReference>
<dbReference type="GO" id="GO:0007266">
    <property type="term" value="P:Rho protein signal transduction"/>
    <property type="evidence" value="ECO:0007669"/>
    <property type="project" value="TreeGrafter"/>
</dbReference>
<dbReference type="GO" id="GO:0005856">
    <property type="term" value="C:cytoskeleton"/>
    <property type="evidence" value="ECO:0007669"/>
    <property type="project" value="TreeGrafter"/>
</dbReference>
<organism evidence="14 15">
    <name type="scientific">Haemaphysalis longicornis</name>
    <name type="common">Bush tick</name>
    <dbReference type="NCBI Taxonomy" id="44386"/>
    <lineage>
        <taxon>Eukaryota</taxon>
        <taxon>Metazoa</taxon>
        <taxon>Ecdysozoa</taxon>
        <taxon>Arthropoda</taxon>
        <taxon>Chelicerata</taxon>
        <taxon>Arachnida</taxon>
        <taxon>Acari</taxon>
        <taxon>Parasitiformes</taxon>
        <taxon>Ixodida</taxon>
        <taxon>Ixodoidea</taxon>
        <taxon>Ixodidae</taxon>
        <taxon>Haemaphysalinae</taxon>
        <taxon>Haemaphysalis</taxon>
    </lineage>
</organism>
<dbReference type="InterPro" id="IPR050839">
    <property type="entry name" value="Rho-assoc_Ser/Thr_Kinase"/>
</dbReference>
<evidence type="ECO:0000313" key="15">
    <source>
        <dbReference type="Proteomes" id="UP000821853"/>
    </source>
</evidence>
<keyword evidence="6" id="KW-0418">Kinase</keyword>
<dbReference type="PANTHER" id="PTHR22988:SF73">
    <property type="entry name" value="RHO-ASSOCIATED PROTEIN KINASE"/>
    <property type="match status" value="1"/>
</dbReference>
<feature type="domain" description="AGC-kinase C-terminal" evidence="13">
    <location>
        <begin position="157"/>
        <end position="227"/>
    </location>
</feature>
<protein>
    <recommendedName>
        <fullName evidence="1">non-specific serine/threonine protein kinase</fullName>
        <ecNumber evidence="1">2.7.11.1</ecNumber>
    </recommendedName>
</protein>
<feature type="domain" description="Protein kinase" evidence="12">
    <location>
        <begin position="1"/>
        <end position="156"/>
    </location>
</feature>
<comment type="catalytic activity">
    <reaction evidence="8">
        <text>L-threonyl-[protein] + ATP = O-phospho-L-threonyl-[protein] + ADP + H(+)</text>
        <dbReference type="Rhea" id="RHEA:46608"/>
        <dbReference type="Rhea" id="RHEA-COMP:11060"/>
        <dbReference type="Rhea" id="RHEA-COMP:11605"/>
        <dbReference type="ChEBI" id="CHEBI:15378"/>
        <dbReference type="ChEBI" id="CHEBI:30013"/>
        <dbReference type="ChEBI" id="CHEBI:30616"/>
        <dbReference type="ChEBI" id="CHEBI:61977"/>
        <dbReference type="ChEBI" id="CHEBI:456216"/>
        <dbReference type="EC" id="2.7.11.1"/>
    </reaction>
</comment>
<dbReference type="FunFam" id="1.10.510.10:FF:000047">
    <property type="entry name" value="Rho-associated protein kinase 1"/>
    <property type="match status" value="1"/>
</dbReference>
<feature type="compositionally biased region" description="Acidic residues" evidence="11">
    <location>
        <begin position="178"/>
        <end position="195"/>
    </location>
</feature>
<dbReference type="GO" id="GO:0005737">
    <property type="term" value="C:cytoplasm"/>
    <property type="evidence" value="ECO:0007669"/>
    <property type="project" value="TreeGrafter"/>
</dbReference>
<feature type="coiled-coil region" evidence="10">
    <location>
        <begin position="691"/>
        <end position="749"/>
    </location>
</feature>
<dbReference type="GO" id="GO:0005524">
    <property type="term" value="F:ATP binding"/>
    <property type="evidence" value="ECO:0007669"/>
    <property type="project" value="UniProtKB-KW"/>
</dbReference>
<dbReference type="InterPro" id="IPR017892">
    <property type="entry name" value="Pkinase_C"/>
</dbReference>
<evidence type="ECO:0000256" key="4">
    <source>
        <dbReference type="ARBA" id="ARBA00022679"/>
    </source>
</evidence>
<dbReference type="GO" id="GO:1901888">
    <property type="term" value="P:regulation of cell junction assembly"/>
    <property type="evidence" value="ECO:0007669"/>
    <property type="project" value="TreeGrafter"/>
</dbReference>
<dbReference type="Gene3D" id="3.30.200.20">
    <property type="entry name" value="Phosphorylase Kinase, domain 1"/>
    <property type="match status" value="1"/>
</dbReference>
<reference evidence="14 15" key="1">
    <citation type="journal article" date="2020" name="Cell">
        <title>Large-Scale Comparative Analyses of Tick Genomes Elucidate Their Genetic Diversity and Vector Capacities.</title>
        <authorList>
            <consortium name="Tick Genome and Microbiome Consortium (TIGMIC)"/>
            <person name="Jia N."/>
            <person name="Wang J."/>
            <person name="Shi W."/>
            <person name="Du L."/>
            <person name="Sun Y."/>
            <person name="Zhan W."/>
            <person name="Jiang J.F."/>
            <person name="Wang Q."/>
            <person name="Zhang B."/>
            <person name="Ji P."/>
            <person name="Bell-Sakyi L."/>
            <person name="Cui X.M."/>
            <person name="Yuan T.T."/>
            <person name="Jiang B.G."/>
            <person name="Yang W.F."/>
            <person name="Lam T.T."/>
            <person name="Chang Q.C."/>
            <person name="Ding S.J."/>
            <person name="Wang X.J."/>
            <person name="Zhu J.G."/>
            <person name="Ruan X.D."/>
            <person name="Zhao L."/>
            <person name="Wei J.T."/>
            <person name="Ye R.Z."/>
            <person name="Que T.C."/>
            <person name="Du C.H."/>
            <person name="Zhou Y.H."/>
            <person name="Cheng J.X."/>
            <person name="Dai P.F."/>
            <person name="Guo W.B."/>
            <person name="Han X.H."/>
            <person name="Huang E.J."/>
            <person name="Li L.F."/>
            <person name="Wei W."/>
            <person name="Gao Y.C."/>
            <person name="Liu J.Z."/>
            <person name="Shao H.Z."/>
            <person name="Wang X."/>
            <person name="Wang C.C."/>
            <person name="Yang T.C."/>
            <person name="Huo Q.B."/>
            <person name="Li W."/>
            <person name="Chen H.Y."/>
            <person name="Chen S.E."/>
            <person name="Zhou L.G."/>
            <person name="Ni X.B."/>
            <person name="Tian J.H."/>
            <person name="Sheng Y."/>
            <person name="Liu T."/>
            <person name="Pan Y.S."/>
            <person name="Xia L.Y."/>
            <person name="Li J."/>
            <person name="Zhao F."/>
            <person name="Cao W.C."/>
        </authorList>
    </citation>
    <scope>NUCLEOTIDE SEQUENCE [LARGE SCALE GENOMIC DNA]</scope>
    <source>
        <strain evidence="14">HaeL-2018</strain>
    </source>
</reference>
<keyword evidence="15" id="KW-1185">Reference proteome</keyword>
<evidence type="ECO:0000256" key="8">
    <source>
        <dbReference type="ARBA" id="ARBA00047899"/>
    </source>
</evidence>
<evidence type="ECO:0000256" key="6">
    <source>
        <dbReference type="ARBA" id="ARBA00022777"/>
    </source>
</evidence>
<feature type="region of interest" description="Disordered" evidence="11">
    <location>
        <begin position="175"/>
        <end position="198"/>
    </location>
</feature>
<keyword evidence="3" id="KW-0597">Phosphoprotein</keyword>
<gene>
    <name evidence="14" type="ORF">HPB48_012729</name>
</gene>
<evidence type="ECO:0000256" key="9">
    <source>
        <dbReference type="ARBA" id="ARBA00048679"/>
    </source>
</evidence>
<dbReference type="GO" id="GO:0031032">
    <property type="term" value="P:actomyosin structure organization"/>
    <property type="evidence" value="ECO:0007669"/>
    <property type="project" value="TreeGrafter"/>
</dbReference>
<evidence type="ECO:0000256" key="7">
    <source>
        <dbReference type="ARBA" id="ARBA00022840"/>
    </source>
</evidence>
<evidence type="ECO:0000256" key="2">
    <source>
        <dbReference type="ARBA" id="ARBA00022527"/>
    </source>
</evidence>
<dbReference type="InterPro" id="IPR000719">
    <property type="entry name" value="Prot_kinase_dom"/>
</dbReference>
<keyword evidence="10" id="KW-0175">Coiled coil</keyword>
<comment type="caution">
    <text evidence="14">The sequence shown here is derived from an EMBL/GenBank/DDBJ whole genome shotgun (WGS) entry which is preliminary data.</text>
</comment>
<dbReference type="Gene3D" id="1.20.5.340">
    <property type="match status" value="1"/>
</dbReference>
<feature type="compositionally biased region" description="Low complexity" evidence="11">
    <location>
        <begin position="608"/>
        <end position="619"/>
    </location>
</feature>
<keyword evidence="2" id="KW-0723">Serine/threonine-protein kinase</keyword>
<comment type="catalytic activity">
    <reaction evidence="9">
        <text>L-seryl-[protein] + ATP = O-phospho-L-seryl-[protein] + ADP + H(+)</text>
        <dbReference type="Rhea" id="RHEA:17989"/>
        <dbReference type="Rhea" id="RHEA-COMP:9863"/>
        <dbReference type="Rhea" id="RHEA-COMP:11604"/>
        <dbReference type="ChEBI" id="CHEBI:15378"/>
        <dbReference type="ChEBI" id="CHEBI:29999"/>
        <dbReference type="ChEBI" id="CHEBI:30616"/>
        <dbReference type="ChEBI" id="CHEBI:83421"/>
        <dbReference type="ChEBI" id="CHEBI:456216"/>
        <dbReference type="EC" id="2.7.11.1"/>
    </reaction>
</comment>
<dbReference type="PANTHER" id="PTHR22988">
    <property type="entry name" value="MYOTONIC DYSTROPHY S/T KINASE-RELATED"/>
    <property type="match status" value="1"/>
</dbReference>
<evidence type="ECO:0000256" key="5">
    <source>
        <dbReference type="ARBA" id="ARBA00022741"/>
    </source>
</evidence>
<feature type="region of interest" description="Disordered" evidence="11">
    <location>
        <begin position="810"/>
        <end position="838"/>
    </location>
</feature>
<dbReference type="AlphaFoldDB" id="A0A9J6FRS4"/>
<dbReference type="GO" id="GO:0030866">
    <property type="term" value="P:cortical actin cytoskeleton organization"/>
    <property type="evidence" value="ECO:0007669"/>
    <property type="project" value="TreeGrafter"/>
</dbReference>
<dbReference type="GO" id="GO:0048598">
    <property type="term" value="P:embryonic morphogenesis"/>
    <property type="evidence" value="ECO:0007669"/>
    <property type="project" value="TreeGrafter"/>
</dbReference>
<evidence type="ECO:0000256" key="10">
    <source>
        <dbReference type="SAM" id="Coils"/>
    </source>
</evidence>
<feature type="compositionally biased region" description="Low complexity" evidence="11">
    <location>
        <begin position="490"/>
        <end position="500"/>
    </location>
</feature>
<evidence type="ECO:0000256" key="1">
    <source>
        <dbReference type="ARBA" id="ARBA00012513"/>
    </source>
</evidence>
<dbReference type="Proteomes" id="UP000821853">
    <property type="component" value="Chromosome 10"/>
</dbReference>
<keyword evidence="4" id="KW-0808">Transferase</keyword>
<dbReference type="Pfam" id="PF00069">
    <property type="entry name" value="Pkinase"/>
    <property type="match status" value="1"/>
</dbReference>
<dbReference type="SMART" id="SM00220">
    <property type="entry name" value="S_TKc"/>
    <property type="match status" value="1"/>
</dbReference>
<evidence type="ECO:0000259" key="12">
    <source>
        <dbReference type="PROSITE" id="PS50011"/>
    </source>
</evidence>
<feature type="compositionally biased region" description="Low complexity" evidence="11">
    <location>
        <begin position="526"/>
        <end position="535"/>
    </location>
</feature>
<dbReference type="InterPro" id="IPR011009">
    <property type="entry name" value="Kinase-like_dom_sf"/>
</dbReference>
<proteinExistence type="predicted"/>
<accession>A0A9J6FRS4</accession>
<dbReference type="GO" id="GO:0000281">
    <property type="term" value="P:mitotic cytokinesis"/>
    <property type="evidence" value="ECO:0007669"/>
    <property type="project" value="TreeGrafter"/>
</dbReference>
<evidence type="ECO:0000313" key="14">
    <source>
        <dbReference type="EMBL" id="KAH9364796.1"/>
    </source>
</evidence>
<dbReference type="PROSITE" id="PS51285">
    <property type="entry name" value="AGC_KINASE_CTER"/>
    <property type="match status" value="1"/>
</dbReference>
<dbReference type="VEuPathDB" id="VectorBase:HLOH_042446"/>
<evidence type="ECO:0000256" key="11">
    <source>
        <dbReference type="SAM" id="MobiDB-lite"/>
    </source>
</evidence>
<dbReference type="GO" id="GO:0072518">
    <property type="term" value="F:Rho-dependent protein serine/threonine kinase activity"/>
    <property type="evidence" value="ECO:0007669"/>
    <property type="project" value="TreeGrafter"/>
</dbReference>
<dbReference type="EC" id="2.7.11.1" evidence="1"/>
<feature type="region of interest" description="Disordered" evidence="11">
    <location>
        <begin position="484"/>
        <end position="619"/>
    </location>
</feature>
<evidence type="ECO:0000259" key="13">
    <source>
        <dbReference type="PROSITE" id="PS51285"/>
    </source>
</evidence>
<keyword evidence="7" id="KW-0067">ATP-binding</keyword>
<dbReference type="SUPFAM" id="SSF56112">
    <property type="entry name" value="Protein kinase-like (PK-like)"/>
    <property type="match status" value="1"/>
</dbReference>
<evidence type="ECO:0000256" key="3">
    <source>
        <dbReference type="ARBA" id="ARBA00022553"/>
    </source>
</evidence>
<dbReference type="PROSITE" id="PS50011">
    <property type="entry name" value="PROTEIN_KINASE_DOM"/>
    <property type="match status" value="1"/>
</dbReference>
<dbReference type="SMART" id="SM00133">
    <property type="entry name" value="S_TK_X"/>
    <property type="match status" value="1"/>
</dbReference>
<sequence>MRGLTSCPCPVSLRRDVKPDNMLLDARGHLKLADFGTCMRMDADGLVRSDTAVGTPDYISPEVLKSQGGEGCYGRECDWWSVGVFLYEMLVGDTPFYADSLVGTYGKIMDHANSLAFPEDVEVSPHARHLICAFLSDRTRRLGRKGVEEIKAHPFFQNDQWTFDNIRDAVPPVLPELSGDDDTSNFDDVDQDESPEEHFPEPKAFAGNHLPFVGFTYTADYALLASGHHVDGYHEGNGPSPDSLQEEVARLQEAKDEAEQKYRHTLQQLESVSQQSEQAALVAADNRELKKKMTLLSHEVKESQRKLEAEAEHRRKAELKAQELAGRLECEQQSRSQLATASQAASDKASALEKQLWELNDKLKQEADAALKLKKLNAELALSKATRERTCQELQETVNAMRGQMGSQERDLSNLQIQLEQEKCSWSSRVHELESRRQALQLELERLREREAHALEESHRLSARVLEQEKQRAVLELELRNAQNRLDLRGGPPSSKRPPSGGEGGADGEDSVEALAAQLAEERQARQQADAARPGPRAPDVHAQRGLPAAPGGPSSPALAGRGASPQNPASSPSQSQLQRLQGEHRQEAEKAQALQAQLDEETRRRAQLGQQAAQQAQEVARLALRDRQAQAALQEAQRAHQAALQELARMRATSWRRSSTSRQVAPLACCRSSARLFPQHVPGLSQTLYKTQAQELKEELEERGRALQELGDQRQALSRDLEMATVRADSLEVHRSVLEDTAAALEKDRYAARPSSFGHSASQPVWTERSVISVHHTSGQKSPALASKVLGTETLSMVVQNSAGCRVSAPMEPGLTGGAAQDKHSGHGQRRGTPARA</sequence>
<feature type="compositionally biased region" description="Low complexity" evidence="11">
    <location>
        <begin position="545"/>
        <end position="581"/>
    </location>
</feature>
<name>A0A9J6FRS4_HAELO</name>
<dbReference type="Gene3D" id="1.10.510.10">
    <property type="entry name" value="Transferase(Phosphotransferase) domain 1"/>
    <property type="match status" value="1"/>
</dbReference>
<dbReference type="InterPro" id="IPR000961">
    <property type="entry name" value="AGC-kinase_C"/>
</dbReference>
<feature type="compositionally biased region" description="Basic and acidic residues" evidence="11">
    <location>
        <begin position="582"/>
        <end position="591"/>
    </location>
</feature>
<dbReference type="OrthoDB" id="6508188at2759"/>
<dbReference type="EMBL" id="JABSTR010000002">
    <property type="protein sequence ID" value="KAH9364796.1"/>
    <property type="molecule type" value="Genomic_DNA"/>
</dbReference>